<keyword evidence="2" id="KW-1185">Reference proteome</keyword>
<dbReference type="RefSeq" id="XP_018747215.1">
    <property type="nucleotide sequence ID" value="XM_018904338.1"/>
</dbReference>
<protein>
    <submittedName>
        <fullName evidence="1">Uncharacterized protein</fullName>
    </submittedName>
</protein>
<dbReference type="Proteomes" id="UP000009096">
    <property type="component" value="Chromosome 5"/>
</dbReference>
<dbReference type="AlphaFoldDB" id="W7M0J0"/>
<organism evidence="1 2">
    <name type="scientific">Gibberella moniliformis (strain M3125 / FGSC 7600)</name>
    <name type="common">Maize ear and stalk rot fungus</name>
    <name type="synonym">Fusarium verticillioides</name>
    <dbReference type="NCBI Taxonomy" id="334819"/>
    <lineage>
        <taxon>Eukaryota</taxon>
        <taxon>Fungi</taxon>
        <taxon>Dikarya</taxon>
        <taxon>Ascomycota</taxon>
        <taxon>Pezizomycotina</taxon>
        <taxon>Sordariomycetes</taxon>
        <taxon>Hypocreomycetidae</taxon>
        <taxon>Hypocreales</taxon>
        <taxon>Nectriaceae</taxon>
        <taxon>Fusarium</taxon>
        <taxon>Fusarium fujikuroi species complex</taxon>
    </lineage>
</organism>
<dbReference type="EMBL" id="CM000582">
    <property type="protein sequence ID" value="EWG41024.1"/>
    <property type="molecule type" value="Genomic_DNA"/>
</dbReference>
<proteinExistence type="predicted"/>
<dbReference type="EMBL" id="DS022244">
    <property type="protein sequence ID" value="EWG41024.1"/>
    <property type="molecule type" value="Genomic_DNA"/>
</dbReference>
<evidence type="ECO:0000313" key="2">
    <source>
        <dbReference type="Proteomes" id="UP000009096"/>
    </source>
</evidence>
<dbReference type="KEGG" id="fvr:FVEG_15215"/>
<dbReference type="VEuPathDB" id="FungiDB:FVEG_15215"/>
<accession>W7M0J0</accession>
<dbReference type="GeneID" id="30072091"/>
<sequence>MACGNLLAKHPRHTNCRQRCSPLFLKGPQLVALVGPIVVQLDANLFHILSEAELAMMFWRYCRWMLHDSADFKHMASKHTLRLMQRSSLSGKTIQVIPLGS</sequence>
<name>W7M0J0_GIBM7</name>
<reference evidence="1 2" key="1">
    <citation type="journal article" date="2010" name="Nature">
        <title>Comparative genomics reveals mobile pathogenicity chromosomes in Fusarium.</title>
        <authorList>
            <person name="Ma L.J."/>
            <person name="van der Does H.C."/>
            <person name="Borkovich K.A."/>
            <person name="Coleman J.J."/>
            <person name="Daboussi M.J."/>
            <person name="Di Pietro A."/>
            <person name="Dufresne M."/>
            <person name="Freitag M."/>
            <person name="Grabherr M."/>
            <person name="Henrissat B."/>
            <person name="Houterman P.M."/>
            <person name="Kang S."/>
            <person name="Shim W.B."/>
            <person name="Woloshuk C."/>
            <person name="Xie X."/>
            <person name="Xu J.R."/>
            <person name="Antoniw J."/>
            <person name="Baker S.E."/>
            <person name="Bluhm B.H."/>
            <person name="Breakspear A."/>
            <person name="Brown D.W."/>
            <person name="Butchko R.A."/>
            <person name="Chapman S."/>
            <person name="Coulson R."/>
            <person name="Coutinho P.M."/>
            <person name="Danchin E.G."/>
            <person name="Diener A."/>
            <person name="Gale L.R."/>
            <person name="Gardiner D.M."/>
            <person name="Goff S."/>
            <person name="Hammond-Kosack K.E."/>
            <person name="Hilburn K."/>
            <person name="Hua-Van A."/>
            <person name="Jonkers W."/>
            <person name="Kazan K."/>
            <person name="Kodira C.D."/>
            <person name="Koehrsen M."/>
            <person name="Kumar L."/>
            <person name="Lee Y.H."/>
            <person name="Li L."/>
            <person name="Manners J.M."/>
            <person name="Miranda-Saavedra D."/>
            <person name="Mukherjee M."/>
            <person name="Park G."/>
            <person name="Park J."/>
            <person name="Park S.Y."/>
            <person name="Proctor R.H."/>
            <person name="Regev A."/>
            <person name="Ruiz-Roldan M.C."/>
            <person name="Sain D."/>
            <person name="Sakthikumar S."/>
            <person name="Sykes S."/>
            <person name="Schwartz D.C."/>
            <person name="Turgeon B.G."/>
            <person name="Wapinski I."/>
            <person name="Yoder O."/>
            <person name="Young S."/>
            <person name="Zeng Q."/>
            <person name="Zhou S."/>
            <person name="Galagan J."/>
            <person name="Cuomo C.A."/>
            <person name="Kistler H.C."/>
            <person name="Rep M."/>
        </authorList>
    </citation>
    <scope>NUCLEOTIDE SEQUENCE [LARGE SCALE GENOMIC DNA]</scope>
    <source>
        <strain evidence="2">M3125 / FGSC 7600</strain>
    </source>
</reference>
<evidence type="ECO:0000313" key="1">
    <source>
        <dbReference type="EMBL" id="EWG41024.1"/>
    </source>
</evidence>
<gene>
    <name evidence="1" type="ORF">FVEG_15215</name>
</gene>